<keyword evidence="2" id="KW-1185">Reference proteome</keyword>
<proteinExistence type="predicted"/>
<organism evidence="1 2">
    <name type="scientific">Microbotryum saponariae</name>
    <dbReference type="NCBI Taxonomy" id="289078"/>
    <lineage>
        <taxon>Eukaryota</taxon>
        <taxon>Fungi</taxon>
        <taxon>Dikarya</taxon>
        <taxon>Basidiomycota</taxon>
        <taxon>Pucciniomycotina</taxon>
        <taxon>Microbotryomycetes</taxon>
        <taxon>Microbotryales</taxon>
        <taxon>Microbotryaceae</taxon>
        <taxon>Microbotryum</taxon>
    </lineage>
</organism>
<accession>A0A2X0LLF5</accession>
<dbReference type="AlphaFoldDB" id="A0A2X0LLF5"/>
<reference evidence="2" key="1">
    <citation type="submission" date="2016-10" db="EMBL/GenBank/DDBJ databases">
        <authorList>
            <person name="Jeantristanb JTB J.-T."/>
            <person name="Ricardo R."/>
        </authorList>
    </citation>
    <scope>NUCLEOTIDE SEQUENCE [LARGE SCALE GENOMIC DNA]</scope>
</reference>
<evidence type="ECO:0000313" key="2">
    <source>
        <dbReference type="Proteomes" id="UP000249723"/>
    </source>
</evidence>
<dbReference type="EMBL" id="FMWP01000103">
    <property type="protein sequence ID" value="SCZ99853.1"/>
    <property type="molecule type" value="Genomic_DNA"/>
</dbReference>
<sequence length="166" mass="17858">MLTASVSSFQISLPSGVSLLASAAPLIDIDEPDRLVEPAIVRARNVIAWTLPSEGFATARLTAPLHLRLGTQNKSDRCAIFATAPFSSGALDLGSRAFFIFRVTGYDVRSTACTAINTRRKSPKFAAGVDISYRFRLDLPTGLKPHNPLLDVVDDPALEDLSESEA</sequence>
<name>A0A2X0LLF5_9BASI</name>
<protein>
    <submittedName>
        <fullName evidence="1">BZ3500_MvSof-1268-A1-R1_C104g00571 protein</fullName>
    </submittedName>
</protein>
<dbReference type="Proteomes" id="UP000249723">
    <property type="component" value="Unassembled WGS sequence"/>
</dbReference>
<gene>
    <name evidence="1" type="ORF">BZ3500_MVSOF-1268-A1-R1_C104G00571</name>
</gene>
<evidence type="ECO:0000313" key="1">
    <source>
        <dbReference type="EMBL" id="SCZ99853.1"/>
    </source>
</evidence>